<keyword evidence="2" id="KW-1185">Reference proteome</keyword>
<organism evidence="1 2">
    <name type="scientific">Araneus ventricosus</name>
    <name type="common">Orbweaver spider</name>
    <name type="synonym">Epeira ventricosa</name>
    <dbReference type="NCBI Taxonomy" id="182803"/>
    <lineage>
        <taxon>Eukaryota</taxon>
        <taxon>Metazoa</taxon>
        <taxon>Ecdysozoa</taxon>
        <taxon>Arthropoda</taxon>
        <taxon>Chelicerata</taxon>
        <taxon>Arachnida</taxon>
        <taxon>Araneae</taxon>
        <taxon>Araneomorphae</taxon>
        <taxon>Entelegynae</taxon>
        <taxon>Araneoidea</taxon>
        <taxon>Araneidae</taxon>
        <taxon>Araneus</taxon>
    </lineage>
</organism>
<reference evidence="1 2" key="1">
    <citation type="journal article" date="2019" name="Sci. Rep.">
        <title>Orb-weaving spider Araneus ventricosus genome elucidates the spidroin gene catalogue.</title>
        <authorList>
            <person name="Kono N."/>
            <person name="Nakamura H."/>
            <person name="Ohtoshi R."/>
            <person name="Moran D.A.P."/>
            <person name="Shinohara A."/>
            <person name="Yoshida Y."/>
            <person name="Fujiwara M."/>
            <person name="Mori M."/>
            <person name="Tomita M."/>
            <person name="Arakawa K."/>
        </authorList>
    </citation>
    <scope>NUCLEOTIDE SEQUENCE [LARGE SCALE GENOMIC DNA]</scope>
</reference>
<dbReference type="AlphaFoldDB" id="A0A4Y2UUC0"/>
<protein>
    <submittedName>
        <fullName evidence="1">Uncharacterized protein</fullName>
    </submittedName>
</protein>
<name>A0A4Y2UUC0_ARAVE</name>
<gene>
    <name evidence="1" type="ORF">AVEN_122887_1</name>
</gene>
<proteinExistence type="predicted"/>
<sequence>MHWQTDAQQSSFGSGNLLFRFRLTSLCSVCQDVVEESCRAGVACLTTIVSGQAIHVTDTLSASSANAYIFSSNWSILPGSRRSLLSSTAQWEKGQLLNPATKIGKNSINLHQ</sequence>
<evidence type="ECO:0000313" key="2">
    <source>
        <dbReference type="Proteomes" id="UP000499080"/>
    </source>
</evidence>
<evidence type="ECO:0000313" key="1">
    <source>
        <dbReference type="EMBL" id="GBO15714.1"/>
    </source>
</evidence>
<comment type="caution">
    <text evidence="1">The sequence shown here is derived from an EMBL/GenBank/DDBJ whole genome shotgun (WGS) entry which is preliminary data.</text>
</comment>
<accession>A0A4Y2UUC0</accession>
<dbReference type="EMBL" id="BGPR01039707">
    <property type="protein sequence ID" value="GBO15714.1"/>
    <property type="molecule type" value="Genomic_DNA"/>
</dbReference>
<dbReference type="Proteomes" id="UP000499080">
    <property type="component" value="Unassembled WGS sequence"/>
</dbReference>